<name>A0A1I3B2J6_9LACT</name>
<dbReference type="Gene3D" id="3.40.190.10">
    <property type="entry name" value="Periplasmic binding protein-like II"/>
    <property type="match status" value="2"/>
</dbReference>
<evidence type="ECO:0000256" key="1">
    <source>
        <dbReference type="ARBA" id="ARBA00004196"/>
    </source>
</evidence>
<feature type="signal peptide" evidence="5">
    <location>
        <begin position="1"/>
        <end position="23"/>
    </location>
</feature>
<dbReference type="InterPro" id="IPR001638">
    <property type="entry name" value="Solute-binding_3/MltF_N"/>
</dbReference>
<accession>A0A1I3B2J6</accession>
<evidence type="ECO:0000256" key="3">
    <source>
        <dbReference type="ARBA" id="ARBA00022729"/>
    </source>
</evidence>
<evidence type="ECO:0000313" key="8">
    <source>
        <dbReference type="Proteomes" id="UP000198668"/>
    </source>
</evidence>
<keyword evidence="8" id="KW-1185">Reference proteome</keyword>
<dbReference type="PANTHER" id="PTHR35936">
    <property type="entry name" value="MEMBRANE-BOUND LYTIC MUREIN TRANSGLYCOSYLASE F"/>
    <property type="match status" value="1"/>
</dbReference>
<dbReference type="EMBL" id="FOQE01000003">
    <property type="protein sequence ID" value="SFH55911.1"/>
    <property type="molecule type" value="Genomic_DNA"/>
</dbReference>
<reference evidence="7 8" key="1">
    <citation type="submission" date="2016-10" db="EMBL/GenBank/DDBJ databases">
        <authorList>
            <person name="de Groot N.N."/>
        </authorList>
    </citation>
    <scope>NUCLEOTIDE SEQUENCE [LARGE SCALE GENOMIC DNA]</scope>
    <source>
        <strain evidence="7 8">DSM 27630</strain>
    </source>
</reference>
<evidence type="ECO:0000259" key="6">
    <source>
        <dbReference type="SMART" id="SM00062"/>
    </source>
</evidence>
<dbReference type="Proteomes" id="UP000198668">
    <property type="component" value="Unassembled WGS sequence"/>
</dbReference>
<dbReference type="RefSeq" id="WP_092091021.1">
    <property type="nucleotide sequence ID" value="NZ_FOQE01000003.1"/>
</dbReference>
<dbReference type="SUPFAM" id="SSF53850">
    <property type="entry name" value="Periplasmic binding protein-like II"/>
    <property type="match status" value="1"/>
</dbReference>
<comment type="subcellular location">
    <subcellularLocation>
        <location evidence="1">Cell envelope</location>
    </subcellularLocation>
</comment>
<evidence type="ECO:0000256" key="5">
    <source>
        <dbReference type="SAM" id="SignalP"/>
    </source>
</evidence>
<evidence type="ECO:0000313" key="7">
    <source>
        <dbReference type="EMBL" id="SFH55911.1"/>
    </source>
</evidence>
<dbReference type="AlphaFoldDB" id="A0A1I3B2J6"/>
<dbReference type="OrthoDB" id="8613538at2"/>
<evidence type="ECO:0000256" key="4">
    <source>
        <dbReference type="RuleBase" id="RU003744"/>
    </source>
</evidence>
<comment type="similarity">
    <text evidence="2 4">Belongs to the bacterial solute-binding protein 3 family.</text>
</comment>
<dbReference type="PANTHER" id="PTHR35936:SF34">
    <property type="entry name" value="ABC TRANSPORTER EXTRACELLULAR-BINDING PROTEIN YCKB-RELATED"/>
    <property type="match status" value="1"/>
</dbReference>
<gene>
    <name evidence="7" type="ORF">SAMN04489868_1034</name>
</gene>
<dbReference type="Pfam" id="PF00497">
    <property type="entry name" value="SBP_bac_3"/>
    <property type="match status" value="2"/>
</dbReference>
<proteinExistence type="inferred from homology"/>
<dbReference type="PROSITE" id="PS51257">
    <property type="entry name" value="PROKAR_LIPOPROTEIN"/>
    <property type="match status" value="1"/>
</dbReference>
<feature type="chain" id="PRO_5038346148" evidence="5">
    <location>
        <begin position="24"/>
        <end position="288"/>
    </location>
</feature>
<protein>
    <submittedName>
        <fullName evidence="7">Amino acid ABC transporter substrate-binding protein, PAAT family</fullName>
    </submittedName>
</protein>
<organism evidence="7 8">
    <name type="scientific">Pisciglobus halotolerans</name>
    <dbReference type="NCBI Taxonomy" id="745365"/>
    <lineage>
        <taxon>Bacteria</taxon>
        <taxon>Bacillati</taxon>
        <taxon>Bacillota</taxon>
        <taxon>Bacilli</taxon>
        <taxon>Lactobacillales</taxon>
        <taxon>Carnobacteriaceae</taxon>
    </lineage>
</organism>
<evidence type="ECO:0000256" key="2">
    <source>
        <dbReference type="ARBA" id="ARBA00010333"/>
    </source>
</evidence>
<dbReference type="SMART" id="SM00062">
    <property type="entry name" value="PBPb"/>
    <property type="match status" value="1"/>
</dbReference>
<dbReference type="InterPro" id="IPR018313">
    <property type="entry name" value="SBP_3_CS"/>
</dbReference>
<keyword evidence="3 5" id="KW-0732">Signal</keyword>
<dbReference type="PROSITE" id="PS01039">
    <property type="entry name" value="SBP_BACTERIAL_3"/>
    <property type="match status" value="1"/>
</dbReference>
<feature type="domain" description="Solute-binding protein family 3/N-terminal" evidence="6">
    <location>
        <begin position="48"/>
        <end position="269"/>
    </location>
</feature>
<sequence length="288" mass="31644">MLKKWTGLFLAMGLLLLSGCETAKTGSSADSEKSVEQTKLEKVKEAGVLKVATSGTLFPSSYHDEKTNELTGYETEVLREIAERLGVEIEFDEMGFDGILTAVLNGTADVAAGIDITEDRQEKFYFSDPTKYTVGGIVVRESDDSGIQKLEDVKGKKAGGAATSIWSDMATTLGAEVVPYDNATNDVYFRDIASGRIDIVMHDYFLSSSAVQKFSELGVKMSDVQYNPTTSGMIFSKEDTSLRDEINKILKELKEEQILSDVSKEFYNGQDITKPVEGFEDLPVIEVE</sequence>
<dbReference type="GO" id="GO:0030313">
    <property type="term" value="C:cell envelope"/>
    <property type="evidence" value="ECO:0007669"/>
    <property type="project" value="UniProtKB-SubCell"/>
</dbReference>